<keyword evidence="2" id="KW-1185">Reference proteome</keyword>
<dbReference type="Proteomes" id="UP000076852">
    <property type="component" value="Chromosome 1"/>
</dbReference>
<dbReference type="KEGG" id="buz:AYM40_03350"/>
<evidence type="ECO:0000313" key="2">
    <source>
        <dbReference type="Proteomes" id="UP000076852"/>
    </source>
</evidence>
<proteinExistence type="predicted"/>
<evidence type="ECO:0000313" key="1">
    <source>
        <dbReference type="EMBL" id="ANB71509.1"/>
    </source>
</evidence>
<name>A0A160FH96_9BURK</name>
<organism evidence="1 2">
    <name type="scientific">Paraburkholderia phytofirmans OLGA172</name>
    <dbReference type="NCBI Taxonomy" id="1417228"/>
    <lineage>
        <taxon>Bacteria</taxon>
        <taxon>Pseudomonadati</taxon>
        <taxon>Pseudomonadota</taxon>
        <taxon>Betaproteobacteria</taxon>
        <taxon>Burkholderiales</taxon>
        <taxon>Burkholderiaceae</taxon>
        <taxon>Paraburkholderia</taxon>
    </lineage>
</organism>
<dbReference type="AlphaFoldDB" id="A0A160FH96"/>
<reference evidence="1 2" key="1">
    <citation type="journal article" date="2016" name="Gene">
        <title>PacBio SMRT assembly of a complex multi-replicon genome reveals chlorocatechol degradative operon in a region of genome plasticity.</title>
        <authorList>
            <person name="Ricker N."/>
            <person name="Shen S.Y."/>
            <person name="Goordial J."/>
            <person name="Jin S."/>
            <person name="Fulthorpe R.R."/>
        </authorList>
    </citation>
    <scope>NUCLEOTIDE SEQUENCE [LARGE SCALE GENOMIC DNA]</scope>
    <source>
        <strain evidence="1 2">OLGA172</strain>
    </source>
</reference>
<accession>A0A160FH96</accession>
<gene>
    <name evidence="1" type="ORF">AYM40_03350</name>
</gene>
<dbReference type="EMBL" id="CP014578">
    <property type="protein sequence ID" value="ANB71509.1"/>
    <property type="molecule type" value="Genomic_DNA"/>
</dbReference>
<sequence>MTMTHNGLLRSFKKRSCYTIEFLYENGLAEGKWTTQADALNALGVSQAELSLALKLAELPDGLIELFEKPAEITPYSVRVMREVIARDGLEIVGQRIGEHVAAGNKFPTRAVLAMVKGQVFASKQSLRWSRESENRILKSTLDLPRNISHRYHLGVAKGEWTSYSGCSRALNISRKNIRDAVYIKALWHSLPVLFAETELTFAVGRKLLALDKDWGRQVLLQRAQSIYLKMKGMGATAETVLREFNNENVRPSDLSRVRIRRGRGTKRLIIECNHADFLFQYRRELEFAIRSALKKITVTSEGIEINRLLSNHLCFKTAAPRFSAT</sequence>
<protein>
    <submittedName>
        <fullName evidence="1">Uncharacterized protein</fullName>
    </submittedName>
</protein>
<dbReference type="Gene3D" id="1.10.10.2830">
    <property type="match status" value="1"/>
</dbReference>